<name>A0A380WN29_AMIAI</name>
<dbReference type="Pfam" id="PF08352">
    <property type="entry name" value="oligo_HPY"/>
    <property type="match status" value="1"/>
</dbReference>
<dbReference type="PANTHER" id="PTHR43776:SF7">
    <property type="entry name" value="D,D-DIPEPTIDE TRANSPORT ATP-BINDING PROTEIN DDPF-RELATED"/>
    <property type="match status" value="1"/>
</dbReference>
<dbReference type="InterPro" id="IPR017871">
    <property type="entry name" value="ABC_transporter-like_CS"/>
</dbReference>
<dbReference type="CDD" id="cd03257">
    <property type="entry name" value="ABC_NikE_OppD_transporters"/>
    <property type="match status" value="1"/>
</dbReference>
<accession>A0A380WN29</accession>
<keyword evidence="4" id="KW-0547">Nucleotide-binding</keyword>
<evidence type="ECO:0000256" key="4">
    <source>
        <dbReference type="ARBA" id="ARBA00022741"/>
    </source>
</evidence>
<dbReference type="FunFam" id="3.40.50.300:FF:000016">
    <property type="entry name" value="Oligopeptide ABC transporter ATP-binding component"/>
    <property type="match status" value="1"/>
</dbReference>
<sequence length="366" mass="39169">MTSPTDASAPLLKVEGLSKTFSVAGAWPWQKRTLSAVNDISFGIAPGETLSLVGESGCGKSTAGRMLVGLAAPSSGRILFEGQELSGQTASEQRAMRRRIQLIFQDPYGSLNPRMTVGELIAEPALLHGLADRNSANDRVAELLGLVGLAKRHAGRYPHEFSGGQRQRIGIARALAVEPRLIVCDEPVSALDVSVQAQIVNLLQSLQDRLGLSYLFISHGLSVVRHISHRVAVMYLGNIVEIGPKAAIFDQPSHPYTRALLAAAPVPRPGARQASVALAGDMPSPLDPPSGCRFHPRCPFAIERCRRDIPALSPGGDGRLVACHRWQEIPAFQANAPGAQHAPKTTRLLALYRQAAANSNSRMSSN</sequence>
<protein>
    <submittedName>
        <fullName evidence="7">Glutathione import ATP-binding protein GsiA</fullName>
        <ecNumber evidence="7">3.6.3.-</ecNumber>
    </submittedName>
</protein>
<gene>
    <name evidence="7" type="primary">gsiA_25</name>
    <name evidence="7" type="ORF">NCTC10684_03645</name>
</gene>
<keyword evidence="5 7" id="KW-0067">ATP-binding</keyword>
<dbReference type="AlphaFoldDB" id="A0A380WN29"/>
<dbReference type="NCBIfam" id="TIGR01727">
    <property type="entry name" value="oligo_HPY"/>
    <property type="match status" value="1"/>
</dbReference>
<dbReference type="PROSITE" id="PS00211">
    <property type="entry name" value="ABC_TRANSPORTER_1"/>
    <property type="match status" value="1"/>
</dbReference>
<dbReference type="GO" id="GO:0005524">
    <property type="term" value="F:ATP binding"/>
    <property type="evidence" value="ECO:0007669"/>
    <property type="project" value="UniProtKB-KW"/>
</dbReference>
<dbReference type="InterPro" id="IPR013563">
    <property type="entry name" value="Oligopep_ABC_C"/>
</dbReference>
<dbReference type="GO" id="GO:0055085">
    <property type="term" value="P:transmembrane transport"/>
    <property type="evidence" value="ECO:0007669"/>
    <property type="project" value="UniProtKB-ARBA"/>
</dbReference>
<dbReference type="Gene3D" id="3.40.50.300">
    <property type="entry name" value="P-loop containing nucleotide triphosphate hydrolases"/>
    <property type="match status" value="1"/>
</dbReference>
<keyword evidence="7" id="KW-0378">Hydrolase</keyword>
<dbReference type="InterPro" id="IPR050319">
    <property type="entry name" value="ABC_transp_ATP-bind"/>
</dbReference>
<dbReference type="GO" id="GO:0016887">
    <property type="term" value="F:ATP hydrolysis activity"/>
    <property type="evidence" value="ECO:0007669"/>
    <property type="project" value="InterPro"/>
</dbReference>
<evidence type="ECO:0000259" key="6">
    <source>
        <dbReference type="PROSITE" id="PS50893"/>
    </source>
</evidence>
<dbReference type="InterPro" id="IPR003439">
    <property type="entry name" value="ABC_transporter-like_ATP-bd"/>
</dbReference>
<comment type="subcellular location">
    <subcellularLocation>
        <location evidence="1">Cell inner membrane</location>
        <topology evidence="1">Peripheral membrane protein</topology>
    </subcellularLocation>
</comment>
<comment type="similarity">
    <text evidence="2">Belongs to the ABC transporter superfamily.</text>
</comment>
<dbReference type="EMBL" id="UFSM01000001">
    <property type="protein sequence ID" value="SUU90389.1"/>
    <property type="molecule type" value="Genomic_DNA"/>
</dbReference>
<dbReference type="PANTHER" id="PTHR43776">
    <property type="entry name" value="TRANSPORT ATP-BINDING PROTEIN"/>
    <property type="match status" value="1"/>
</dbReference>
<dbReference type="GO" id="GO:0005886">
    <property type="term" value="C:plasma membrane"/>
    <property type="evidence" value="ECO:0007669"/>
    <property type="project" value="UniProtKB-SubCell"/>
</dbReference>
<dbReference type="Pfam" id="PF00005">
    <property type="entry name" value="ABC_tran"/>
    <property type="match status" value="1"/>
</dbReference>
<evidence type="ECO:0000256" key="3">
    <source>
        <dbReference type="ARBA" id="ARBA00022448"/>
    </source>
</evidence>
<feature type="domain" description="ABC transporter" evidence="6">
    <location>
        <begin position="12"/>
        <end position="261"/>
    </location>
</feature>
<proteinExistence type="inferred from homology"/>
<dbReference type="SUPFAM" id="SSF52540">
    <property type="entry name" value="P-loop containing nucleoside triphosphate hydrolases"/>
    <property type="match status" value="1"/>
</dbReference>
<dbReference type="GO" id="GO:0015833">
    <property type="term" value="P:peptide transport"/>
    <property type="evidence" value="ECO:0007669"/>
    <property type="project" value="InterPro"/>
</dbReference>
<dbReference type="InterPro" id="IPR027417">
    <property type="entry name" value="P-loop_NTPase"/>
</dbReference>
<evidence type="ECO:0000313" key="7">
    <source>
        <dbReference type="EMBL" id="SUU90389.1"/>
    </source>
</evidence>
<dbReference type="InterPro" id="IPR003593">
    <property type="entry name" value="AAA+_ATPase"/>
</dbReference>
<organism evidence="7 8">
    <name type="scientific">Aminobacter aminovorans</name>
    <name type="common">Chelatobacter heintzii</name>
    <dbReference type="NCBI Taxonomy" id="83263"/>
    <lineage>
        <taxon>Bacteria</taxon>
        <taxon>Pseudomonadati</taxon>
        <taxon>Pseudomonadota</taxon>
        <taxon>Alphaproteobacteria</taxon>
        <taxon>Hyphomicrobiales</taxon>
        <taxon>Phyllobacteriaceae</taxon>
        <taxon>Aminobacter</taxon>
    </lineage>
</organism>
<evidence type="ECO:0000256" key="1">
    <source>
        <dbReference type="ARBA" id="ARBA00004417"/>
    </source>
</evidence>
<dbReference type="OrthoDB" id="9815712at2"/>
<keyword evidence="3" id="KW-0813">Transport</keyword>
<dbReference type="EC" id="3.6.3.-" evidence="7"/>
<dbReference type="Proteomes" id="UP000254701">
    <property type="component" value="Unassembled WGS sequence"/>
</dbReference>
<evidence type="ECO:0000256" key="2">
    <source>
        <dbReference type="ARBA" id="ARBA00005417"/>
    </source>
</evidence>
<dbReference type="PROSITE" id="PS50893">
    <property type="entry name" value="ABC_TRANSPORTER_2"/>
    <property type="match status" value="1"/>
</dbReference>
<evidence type="ECO:0000256" key="5">
    <source>
        <dbReference type="ARBA" id="ARBA00022840"/>
    </source>
</evidence>
<dbReference type="SMART" id="SM00382">
    <property type="entry name" value="AAA"/>
    <property type="match status" value="1"/>
</dbReference>
<reference evidence="7 8" key="1">
    <citation type="submission" date="2018-06" db="EMBL/GenBank/DDBJ databases">
        <authorList>
            <consortium name="Pathogen Informatics"/>
            <person name="Doyle S."/>
        </authorList>
    </citation>
    <scope>NUCLEOTIDE SEQUENCE [LARGE SCALE GENOMIC DNA]</scope>
    <source>
        <strain evidence="7 8">NCTC10684</strain>
    </source>
</reference>
<evidence type="ECO:0000313" key="8">
    <source>
        <dbReference type="Proteomes" id="UP000254701"/>
    </source>
</evidence>